<gene>
    <name evidence="6" type="ORF">BJ878DRAFT_501144</name>
</gene>
<dbReference type="InterPro" id="IPR011057">
    <property type="entry name" value="Mss4-like_sf"/>
</dbReference>
<comment type="caution">
    <text evidence="6">The sequence shown here is derived from an EMBL/GenBank/DDBJ whole genome shotgun (WGS) entry which is preliminary data.</text>
</comment>
<dbReference type="InterPro" id="IPR006913">
    <property type="entry name" value="CENP-V/GFA"/>
</dbReference>
<keyword evidence="2" id="KW-0479">Metal-binding</keyword>
<feature type="domain" description="CENP-V/GFA" evidence="5">
    <location>
        <begin position="19"/>
        <end position="128"/>
    </location>
</feature>
<evidence type="ECO:0000313" key="7">
    <source>
        <dbReference type="Proteomes" id="UP000887226"/>
    </source>
</evidence>
<dbReference type="Proteomes" id="UP000887226">
    <property type="component" value="Unassembled WGS sequence"/>
</dbReference>
<accession>A0A9P7Z5Y3</accession>
<evidence type="ECO:0000256" key="2">
    <source>
        <dbReference type="ARBA" id="ARBA00022723"/>
    </source>
</evidence>
<reference evidence="6" key="1">
    <citation type="journal article" date="2021" name="IMA Fungus">
        <title>Genomic characterization of three marine fungi, including Emericellopsis atlantica sp. nov. with signatures of a generalist lifestyle and marine biomass degradation.</title>
        <authorList>
            <person name="Hagestad O.C."/>
            <person name="Hou L."/>
            <person name="Andersen J.H."/>
            <person name="Hansen E.H."/>
            <person name="Altermark B."/>
            <person name="Li C."/>
            <person name="Kuhnert E."/>
            <person name="Cox R.J."/>
            <person name="Crous P.W."/>
            <person name="Spatafora J.W."/>
            <person name="Lail K."/>
            <person name="Amirebrahimi M."/>
            <person name="Lipzen A."/>
            <person name="Pangilinan J."/>
            <person name="Andreopoulos W."/>
            <person name="Hayes R.D."/>
            <person name="Ng V."/>
            <person name="Grigoriev I.V."/>
            <person name="Jackson S.A."/>
            <person name="Sutton T.D.S."/>
            <person name="Dobson A.D.W."/>
            <person name="Rama T."/>
        </authorList>
    </citation>
    <scope>NUCLEOTIDE SEQUENCE</scope>
    <source>
        <strain evidence="6">TRa3180A</strain>
    </source>
</reference>
<keyword evidence="4" id="KW-0456">Lyase</keyword>
<keyword evidence="3" id="KW-0862">Zinc</keyword>
<evidence type="ECO:0000256" key="1">
    <source>
        <dbReference type="ARBA" id="ARBA00005495"/>
    </source>
</evidence>
<dbReference type="OrthoDB" id="406544at2759"/>
<dbReference type="GO" id="GO:0016846">
    <property type="term" value="F:carbon-sulfur lyase activity"/>
    <property type="evidence" value="ECO:0007669"/>
    <property type="project" value="InterPro"/>
</dbReference>
<dbReference type="EMBL" id="MU253843">
    <property type="protein sequence ID" value="KAG9245510.1"/>
    <property type="molecule type" value="Genomic_DNA"/>
</dbReference>
<dbReference type="PANTHER" id="PTHR33337">
    <property type="entry name" value="GFA DOMAIN-CONTAINING PROTEIN"/>
    <property type="match status" value="1"/>
</dbReference>
<dbReference type="SUPFAM" id="SSF51316">
    <property type="entry name" value="Mss4-like"/>
    <property type="match status" value="1"/>
</dbReference>
<comment type="similarity">
    <text evidence="1">Belongs to the Gfa family.</text>
</comment>
<evidence type="ECO:0000313" key="6">
    <source>
        <dbReference type="EMBL" id="KAG9245510.1"/>
    </source>
</evidence>
<dbReference type="Gene3D" id="3.90.1590.10">
    <property type="entry name" value="glutathione-dependent formaldehyde- activating enzyme (gfa)"/>
    <property type="match status" value="1"/>
</dbReference>
<sequence length="154" mass="16512">MTDTNSSKSSSGGKETQVTTGSCLCGNAKYTVTGAALIQVLCHCLSCKKASGSVFGANGMYKKTQINLQPGSEKSINVFEDKTPESGAIVSRSFCGNCGSPLFLASSKHPENVTVTSGTMDLEDGMWKPKMEFYCKRKPSWMNTEGTREIPSML</sequence>
<evidence type="ECO:0000256" key="4">
    <source>
        <dbReference type="ARBA" id="ARBA00023239"/>
    </source>
</evidence>
<dbReference type="PANTHER" id="PTHR33337:SF39">
    <property type="entry name" value="DUF636 DOMAIN PROTEIN (AFU_ORTHOLOGUE AFUA_6G11530)"/>
    <property type="match status" value="1"/>
</dbReference>
<dbReference type="GO" id="GO:0046872">
    <property type="term" value="F:metal ion binding"/>
    <property type="evidence" value="ECO:0007669"/>
    <property type="project" value="UniProtKB-KW"/>
</dbReference>
<evidence type="ECO:0000259" key="5">
    <source>
        <dbReference type="PROSITE" id="PS51891"/>
    </source>
</evidence>
<evidence type="ECO:0000256" key="3">
    <source>
        <dbReference type="ARBA" id="ARBA00022833"/>
    </source>
</evidence>
<keyword evidence="7" id="KW-1185">Reference proteome</keyword>
<proteinExistence type="inferred from homology"/>
<organism evidence="6 7">
    <name type="scientific">Calycina marina</name>
    <dbReference type="NCBI Taxonomy" id="1763456"/>
    <lineage>
        <taxon>Eukaryota</taxon>
        <taxon>Fungi</taxon>
        <taxon>Dikarya</taxon>
        <taxon>Ascomycota</taxon>
        <taxon>Pezizomycotina</taxon>
        <taxon>Leotiomycetes</taxon>
        <taxon>Helotiales</taxon>
        <taxon>Pezizellaceae</taxon>
        <taxon>Calycina</taxon>
    </lineage>
</organism>
<protein>
    <submittedName>
        <fullName evidence="6">Glutathione-dependent formaldehyde-activating enzyme</fullName>
    </submittedName>
</protein>
<dbReference type="PROSITE" id="PS51891">
    <property type="entry name" value="CENP_V_GFA"/>
    <property type="match status" value="1"/>
</dbReference>
<dbReference type="AlphaFoldDB" id="A0A9P7Z5Y3"/>
<name>A0A9P7Z5Y3_9HELO</name>
<dbReference type="Pfam" id="PF04828">
    <property type="entry name" value="GFA"/>
    <property type="match status" value="1"/>
</dbReference>